<gene>
    <name evidence="1" type="ORF">LCGC14_1730840</name>
</gene>
<organism evidence="1">
    <name type="scientific">marine sediment metagenome</name>
    <dbReference type="NCBI Taxonomy" id="412755"/>
    <lineage>
        <taxon>unclassified sequences</taxon>
        <taxon>metagenomes</taxon>
        <taxon>ecological metagenomes</taxon>
    </lineage>
</organism>
<dbReference type="AlphaFoldDB" id="A0A0F9JQ60"/>
<accession>A0A0F9JQ60</accession>
<evidence type="ECO:0000313" key="1">
    <source>
        <dbReference type="EMBL" id="KKM07736.1"/>
    </source>
</evidence>
<protein>
    <submittedName>
        <fullName evidence="1">Uncharacterized protein</fullName>
    </submittedName>
</protein>
<reference evidence="1" key="1">
    <citation type="journal article" date="2015" name="Nature">
        <title>Complex archaea that bridge the gap between prokaryotes and eukaryotes.</title>
        <authorList>
            <person name="Spang A."/>
            <person name="Saw J.H."/>
            <person name="Jorgensen S.L."/>
            <person name="Zaremba-Niedzwiedzka K."/>
            <person name="Martijn J."/>
            <person name="Lind A.E."/>
            <person name="van Eijk R."/>
            <person name="Schleper C."/>
            <person name="Guy L."/>
            <person name="Ettema T.J."/>
        </authorList>
    </citation>
    <scope>NUCLEOTIDE SEQUENCE</scope>
</reference>
<dbReference type="EMBL" id="LAZR01015705">
    <property type="protein sequence ID" value="KKM07736.1"/>
    <property type="molecule type" value="Genomic_DNA"/>
</dbReference>
<feature type="non-terminal residue" evidence="1">
    <location>
        <position position="23"/>
    </location>
</feature>
<name>A0A0F9JQ60_9ZZZZ</name>
<proteinExistence type="predicted"/>
<sequence>MTWRRLNWPLIVAIALTLLAHAV</sequence>
<comment type="caution">
    <text evidence="1">The sequence shown here is derived from an EMBL/GenBank/DDBJ whole genome shotgun (WGS) entry which is preliminary data.</text>
</comment>